<evidence type="ECO:0000256" key="3">
    <source>
        <dbReference type="ARBA" id="ARBA00022737"/>
    </source>
</evidence>
<evidence type="ECO:0000313" key="12">
    <source>
        <dbReference type="Proteomes" id="UP000005239"/>
    </source>
</evidence>
<dbReference type="GO" id="GO:0003677">
    <property type="term" value="F:DNA binding"/>
    <property type="evidence" value="ECO:0007669"/>
    <property type="project" value="UniProtKB-KW"/>
</dbReference>
<dbReference type="Pfam" id="PF13912">
    <property type="entry name" value="zf-C2H2_6"/>
    <property type="match status" value="1"/>
</dbReference>
<dbReference type="FunFam" id="3.30.160.60:FF:000634">
    <property type="entry name" value="Zinc finger X-chromosomal protein"/>
    <property type="match status" value="1"/>
</dbReference>
<gene>
    <name evidence="11" type="primary">WBGene00273588</name>
</gene>
<organism evidence="11 12">
    <name type="scientific">Pristionchus pacificus</name>
    <name type="common">Parasitic nematode worm</name>
    <dbReference type="NCBI Taxonomy" id="54126"/>
    <lineage>
        <taxon>Eukaryota</taxon>
        <taxon>Metazoa</taxon>
        <taxon>Ecdysozoa</taxon>
        <taxon>Nematoda</taxon>
        <taxon>Chromadorea</taxon>
        <taxon>Rhabditida</taxon>
        <taxon>Rhabditina</taxon>
        <taxon>Diplogasteromorpha</taxon>
        <taxon>Diplogasteroidea</taxon>
        <taxon>Neodiplogasteridae</taxon>
        <taxon>Pristionchus</taxon>
    </lineage>
</organism>
<name>A0A2A6B9R2_PRIPA</name>
<dbReference type="Pfam" id="PF00096">
    <property type="entry name" value="zf-C2H2"/>
    <property type="match status" value="9"/>
</dbReference>
<evidence type="ECO:0000256" key="9">
    <source>
        <dbReference type="ARBA" id="ARBA00023242"/>
    </source>
</evidence>
<evidence type="ECO:0000256" key="8">
    <source>
        <dbReference type="ARBA" id="ARBA00023163"/>
    </source>
</evidence>
<dbReference type="SUPFAM" id="SSF57667">
    <property type="entry name" value="beta-beta-alpha zinc fingers"/>
    <property type="match status" value="7"/>
</dbReference>
<comment type="subcellular location">
    <subcellularLocation>
        <location evidence="1">Nucleus</location>
    </subcellularLocation>
</comment>
<dbReference type="GO" id="GO:0008270">
    <property type="term" value="F:zinc ion binding"/>
    <property type="evidence" value="ECO:0007669"/>
    <property type="project" value="UniProtKB-KW"/>
</dbReference>
<evidence type="ECO:0000256" key="5">
    <source>
        <dbReference type="ARBA" id="ARBA00022833"/>
    </source>
</evidence>
<keyword evidence="3" id="KW-0677">Repeat</keyword>
<protein>
    <submittedName>
        <fullName evidence="11">C1 domain containing protein</fullName>
    </submittedName>
</protein>
<evidence type="ECO:0000256" key="1">
    <source>
        <dbReference type="ARBA" id="ARBA00004123"/>
    </source>
</evidence>
<reference evidence="11" key="2">
    <citation type="submission" date="2022-06" db="UniProtKB">
        <authorList>
            <consortium name="EnsemblMetazoa"/>
        </authorList>
    </citation>
    <scope>IDENTIFICATION</scope>
    <source>
        <strain evidence="11">PS312</strain>
    </source>
</reference>
<reference evidence="12" key="1">
    <citation type="journal article" date="2008" name="Nat. Genet.">
        <title>The Pristionchus pacificus genome provides a unique perspective on nematode lifestyle and parasitism.</title>
        <authorList>
            <person name="Dieterich C."/>
            <person name="Clifton S.W."/>
            <person name="Schuster L.N."/>
            <person name="Chinwalla A."/>
            <person name="Delehaunty K."/>
            <person name="Dinkelacker I."/>
            <person name="Fulton L."/>
            <person name="Fulton R."/>
            <person name="Godfrey J."/>
            <person name="Minx P."/>
            <person name="Mitreva M."/>
            <person name="Roeseler W."/>
            <person name="Tian H."/>
            <person name="Witte H."/>
            <person name="Yang S.P."/>
            <person name="Wilson R.K."/>
            <person name="Sommer R.J."/>
        </authorList>
    </citation>
    <scope>NUCLEOTIDE SEQUENCE [LARGE SCALE GENOMIC DNA]</scope>
    <source>
        <strain evidence="12">PS312</strain>
    </source>
</reference>
<keyword evidence="6" id="KW-0805">Transcription regulation</keyword>
<keyword evidence="5" id="KW-0862">Zinc</keyword>
<keyword evidence="9" id="KW-0539">Nucleus</keyword>
<dbReference type="PROSITE" id="PS50157">
    <property type="entry name" value="ZINC_FINGER_C2H2_2"/>
    <property type="match status" value="13"/>
</dbReference>
<keyword evidence="2" id="KW-0479">Metal-binding</keyword>
<dbReference type="FunFam" id="3.30.160.60:FF:000322">
    <property type="entry name" value="GDNF-inducible zinc finger protein 1"/>
    <property type="match status" value="1"/>
</dbReference>
<evidence type="ECO:0000256" key="7">
    <source>
        <dbReference type="ARBA" id="ARBA00023125"/>
    </source>
</evidence>
<dbReference type="EnsemblMetazoa" id="PPA35219.1">
    <property type="protein sequence ID" value="PPA35219.1"/>
    <property type="gene ID" value="WBGene00273588"/>
</dbReference>
<dbReference type="InterPro" id="IPR013087">
    <property type="entry name" value="Znf_C2H2_type"/>
</dbReference>
<accession>A0A2A6B9R2</accession>
<feature type="region of interest" description="Disordered" evidence="10">
    <location>
        <begin position="596"/>
        <end position="662"/>
    </location>
</feature>
<dbReference type="GO" id="GO:0005634">
    <property type="term" value="C:nucleus"/>
    <property type="evidence" value="ECO:0000318"/>
    <property type="project" value="GO_Central"/>
</dbReference>
<feature type="compositionally biased region" description="Acidic residues" evidence="10">
    <location>
        <begin position="643"/>
        <end position="653"/>
    </location>
</feature>
<dbReference type="PROSITE" id="PS00028">
    <property type="entry name" value="ZINC_FINGER_C2H2_1"/>
    <property type="match status" value="11"/>
</dbReference>
<keyword evidence="8" id="KW-0804">Transcription</keyword>
<feature type="compositionally biased region" description="Low complexity" evidence="10">
    <location>
        <begin position="108"/>
        <end position="118"/>
    </location>
</feature>
<dbReference type="PANTHER" id="PTHR24404:SF110">
    <property type="entry name" value="C2H2-TYPE DOMAIN-CONTAINING PROTEIN"/>
    <property type="match status" value="1"/>
</dbReference>
<evidence type="ECO:0000313" key="11">
    <source>
        <dbReference type="EnsemblMetazoa" id="PPA35219.1"/>
    </source>
</evidence>
<evidence type="ECO:0000256" key="2">
    <source>
        <dbReference type="ARBA" id="ARBA00022723"/>
    </source>
</evidence>
<proteinExistence type="predicted"/>
<dbReference type="AlphaFoldDB" id="A0A2A6B9R2"/>
<dbReference type="Gene3D" id="3.30.160.60">
    <property type="entry name" value="Classic Zinc Finger"/>
    <property type="match status" value="8"/>
</dbReference>
<dbReference type="InterPro" id="IPR036236">
    <property type="entry name" value="Znf_C2H2_sf"/>
</dbReference>
<dbReference type="FunFam" id="3.30.160.60:FF:000038">
    <property type="entry name" value="Zinc finger protein 624"/>
    <property type="match status" value="1"/>
</dbReference>
<feature type="compositionally biased region" description="Acidic residues" evidence="10">
    <location>
        <begin position="119"/>
        <end position="134"/>
    </location>
</feature>
<evidence type="ECO:0000256" key="4">
    <source>
        <dbReference type="ARBA" id="ARBA00022771"/>
    </source>
</evidence>
<accession>A0A8R1YSJ1</accession>
<dbReference type="PANTHER" id="PTHR24404">
    <property type="entry name" value="ZINC FINGER PROTEIN"/>
    <property type="match status" value="1"/>
</dbReference>
<keyword evidence="12" id="KW-1185">Reference proteome</keyword>
<keyword evidence="4" id="KW-0863">Zinc-finger</keyword>
<evidence type="ECO:0000256" key="10">
    <source>
        <dbReference type="SAM" id="MobiDB-lite"/>
    </source>
</evidence>
<sequence length="662" mass="76606">MLEMSDEINNILMDTSKKAKKLPPENNVQFFIRDAANILKVLVQNNGDLQNVGLLETIVEMERKRNIVQNEDNKSEFPMNDLCCKLLAGVTSTVNWISAKEENRISISRENNNDNSSGDSEESTSESEEDEEPEQAVNQSVSDANDEDERKSEKTKIKRAEWKKRKSGDFPCGTCGRLFASKDYLRTHQNTHLPESDPKRRPFVCDQCGKAFTLKFSLQEHKLIHLEDVNMRYPFPCDQCDRRFHADRRLRKHVKAVHSTENDPKKRTFECNQCGNSFASKVSLAVHEQDVNLSHPFPCDQCDKRFRTKAKLKFHVTFHHSSDGGKRFKCSKCGKTYHDGTGLKRHAQHHLDDEEQRRPFKCEQCGKRFPQKSVLKVHTKTHNPIPADEKIMYQCEECGKKYTRLFNLNLHKKTHTGDNLRRVECTICGKLLSSGGIKYHMQTHLAAVNREIHKCETCGKVFISRYGLTSHKAYHCGIRSDQFKCGTCGKILADSKNLKRHERLHLDDEEQRRPFPCDQCGKRLTSNSTLKAHKQNYCRNTMEGQKFSCDLCDKQFSFKYNFEWHKMWHLPDNDPQKKILKCHVCSKTFIRPCSLKRHMKKRHDPSNPKSTQRSCRKNVKMQRNEVDSDEGSVDERSSGASSTDEDEDGDKEEIDPLRICDV</sequence>
<dbReference type="GO" id="GO:0006357">
    <property type="term" value="P:regulation of transcription by RNA polymerase II"/>
    <property type="evidence" value="ECO:0000318"/>
    <property type="project" value="GO_Central"/>
</dbReference>
<evidence type="ECO:0000256" key="6">
    <source>
        <dbReference type="ARBA" id="ARBA00023015"/>
    </source>
</evidence>
<dbReference type="InterPro" id="IPR050589">
    <property type="entry name" value="Ikaros_C2H2-ZF"/>
</dbReference>
<feature type="compositionally biased region" description="Basic and acidic residues" evidence="10">
    <location>
        <begin position="148"/>
        <end position="160"/>
    </location>
</feature>
<feature type="region of interest" description="Disordered" evidence="10">
    <location>
        <begin position="107"/>
        <end position="160"/>
    </location>
</feature>
<dbReference type="Proteomes" id="UP000005239">
    <property type="component" value="Unassembled WGS sequence"/>
</dbReference>
<keyword evidence="7" id="KW-0238">DNA-binding</keyword>
<dbReference type="SMART" id="SM00355">
    <property type="entry name" value="ZnF_C2H2"/>
    <property type="match status" value="14"/>
</dbReference>
<dbReference type="FunFam" id="3.30.160.60:FF:000339">
    <property type="entry name" value="zinc finger protein 300"/>
    <property type="match status" value="1"/>
</dbReference>